<dbReference type="RefSeq" id="WP_111069043.1">
    <property type="nucleotide sequence ID" value="NZ_CP029831.1"/>
</dbReference>
<dbReference type="AlphaFoldDB" id="A0A2U9S9V7"/>
<dbReference type="EMBL" id="CP029831">
    <property type="protein sequence ID" value="AWU96300.1"/>
    <property type="molecule type" value="Genomic_DNA"/>
</dbReference>
<dbReference type="KEGG" id="azm:DM194_18535"/>
<accession>A0A2U9S9V7</accession>
<name>A0A2U9S9V7_9PROT</name>
<keyword evidence="2" id="KW-0614">Plasmid</keyword>
<keyword evidence="3" id="KW-1185">Reference proteome</keyword>
<evidence type="ECO:0000313" key="3">
    <source>
        <dbReference type="Proteomes" id="UP000249605"/>
    </source>
</evidence>
<proteinExistence type="predicted"/>
<feature type="region of interest" description="Disordered" evidence="1">
    <location>
        <begin position="154"/>
        <end position="174"/>
    </location>
</feature>
<dbReference type="OrthoDB" id="7303260at2"/>
<protein>
    <submittedName>
        <fullName evidence="2">Uncharacterized protein</fullName>
    </submittedName>
</protein>
<dbReference type="Proteomes" id="UP000249605">
    <property type="component" value="Plasmid unnamed7"/>
</dbReference>
<gene>
    <name evidence="2" type="ORF">DM194_18535</name>
</gene>
<geneLocation type="plasmid" evidence="2 3">
    <name>unnamed7</name>
</geneLocation>
<evidence type="ECO:0000313" key="2">
    <source>
        <dbReference type="EMBL" id="AWU96300.1"/>
    </source>
</evidence>
<organism evidence="2 3">
    <name type="scientific">Azospirillum ramasamyi</name>
    <dbReference type="NCBI Taxonomy" id="682998"/>
    <lineage>
        <taxon>Bacteria</taxon>
        <taxon>Pseudomonadati</taxon>
        <taxon>Pseudomonadota</taxon>
        <taxon>Alphaproteobacteria</taxon>
        <taxon>Rhodospirillales</taxon>
        <taxon>Azospirillaceae</taxon>
        <taxon>Azospirillum</taxon>
    </lineage>
</organism>
<reference evidence="2 3" key="1">
    <citation type="submission" date="2018-06" db="EMBL/GenBank/DDBJ databases">
        <title>Complete genome sequencing of Azospirillum sp. M2T2B2.</title>
        <authorList>
            <person name="Heo J."/>
            <person name="Kim S.-J."/>
            <person name="Kwon S.-W."/>
            <person name="Anandham R."/>
        </authorList>
    </citation>
    <scope>NUCLEOTIDE SEQUENCE [LARGE SCALE GENOMIC DNA]</scope>
    <source>
        <strain evidence="2 3">M2T2B2</strain>
        <plasmid evidence="2 3">unnamed7</plasmid>
    </source>
</reference>
<evidence type="ECO:0000256" key="1">
    <source>
        <dbReference type="SAM" id="MobiDB-lite"/>
    </source>
</evidence>
<sequence length="174" mass="17839">MKDITVAATDWGLHAVACTGLPLAAPSSWLGTLRNALSGAGTGSRLFLDLREVGNSPLPLSHLGALASILAQAGFSAVLVPDLRLGHALCDAVRRSGSTSGTGGSETTAGLRVLPTEGRDRVAIAAAYQWLLNGREPADALRVSDGRPSVLAFPVTAAHRPATSPGRSDLRRAG</sequence>